<dbReference type="InterPro" id="IPR002397">
    <property type="entry name" value="Cyt_P450_B"/>
</dbReference>
<keyword evidence="2" id="KW-0503">Monooxygenase</keyword>
<gene>
    <name evidence="3" type="ORF">GCM10011395_35500</name>
</gene>
<keyword evidence="2" id="KW-0408">Iron</keyword>
<dbReference type="Gene3D" id="1.10.630.10">
    <property type="entry name" value="Cytochrome P450"/>
    <property type="match status" value="1"/>
</dbReference>
<evidence type="ECO:0000256" key="1">
    <source>
        <dbReference type="ARBA" id="ARBA00010617"/>
    </source>
</evidence>
<dbReference type="PANTHER" id="PTHR46696">
    <property type="entry name" value="P450, PUTATIVE (EUROFUNG)-RELATED"/>
    <property type="match status" value="1"/>
</dbReference>
<evidence type="ECO:0000256" key="2">
    <source>
        <dbReference type="RuleBase" id="RU000461"/>
    </source>
</evidence>
<evidence type="ECO:0000313" key="3">
    <source>
        <dbReference type="EMBL" id="GGA62144.1"/>
    </source>
</evidence>
<comment type="caution">
    <text evidence="3">The sequence shown here is derived from an EMBL/GenBank/DDBJ whole genome shotgun (WGS) entry which is preliminary data.</text>
</comment>
<dbReference type="InterPro" id="IPR017972">
    <property type="entry name" value="Cyt_P450_CS"/>
</dbReference>
<protein>
    <submittedName>
        <fullName evidence="3">Cytochrome P450</fullName>
    </submittedName>
</protein>
<accession>A0ABQ1H8P4</accession>
<reference evidence="4" key="1">
    <citation type="journal article" date="2019" name="Int. J. Syst. Evol. Microbiol.">
        <title>The Global Catalogue of Microorganisms (GCM) 10K type strain sequencing project: providing services to taxonomists for standard genome sequencing and annotation.</title>
        <authorList>
            <consortium name="The Broad Institute Genomics Platform"/>
            <consortium name="The Broad Institute Genome Sequencing Center for Infectious Disease"/>
            <person name="Wu L."/>
            <person name="Ma J."/>
        </authorList>
    </citation>
    <scope>NUCLEOTIDE SEQUENCE [LARGE SCALE GENOMIC DNA]</scope>
    <source>
        <strain evidence="4">CGMCC 1.10106</strain>
    </source>
</reference>
<dbReference type="PRINTS" id="PR00359">
    <property type="entry name" value="BP450"/>
</dbReference>
<name>A0ABQ1H8P4_9SPHN</name>
<keyword evidence="4" id="KW-1185">Reference proteome</keyword>
<dbReference type="RefSeq" id="WP_188449884.1">
    <property type="nucleotide sequence ID" value="NZ_BMDW01000038.1"/>
</dbReference>
<dbReference type="Pfam" id="PF00067">
    <property type="entry name" value="p450"/>
    <property type="match status" value="2"/>
</dbReference>
<dbReference type="InterPro" id="IPR036396">
    <property type="entry name" value="Cyt_P450_sf"/>
</dbReference>
<dbReference type="CDD" id="cd20625">
    <property type="entry name" value="CYP164-like"/>
    <property type="match status" value="1"/>
</dbReference>
<dbReference type="EMBL" id="BMDW01000038">
    <property type="protein sequence ID" value="GGA62144.1"/>
    <property type="molecule type" value="Genomic_DNA"/>
</dbReference>
<proteinExistence type="inferred from homology"/>
<keyword evidence="2" id="KW-0479">Metal-binding</keyword>
<evidence type="ECO:0000313" key="4">
    <source>
        <dbReference type="Proteomes" id="UP000618591"/>
    </source>
</evidence>
<dbReference type="InterPro" id="IPR001128">
    <property type="entry name" value="Cyt_P450"/>
</dbReference>
<keyword evidence="2" id="KW-0560">Oxidoreductase</keyword>
<keyword evidence="2" id="KW-0349">Heme</keyword>
<comment type="similarity">
    <text evidence="1 2">Belongs to the cytochrome P450 family.</text>
</comment>
<dbReference type="PANTHER" id="PTHR46696:SF1">
    <property type="entry name" value="CYTOCHROME P450 YJIB-RELATED"/>
    <property type="match status" value="1"/>
</dbReference>
<dbReference type="SUPFAM" id="SSF48264">
    <property type="entry name" value="Cytochrome P450"/>
    <property type="match status" value="1"/>
</dbReference>
<dbReference type="Proteomes" id="UP000618591">
    <property type="component" value="Unassembled WGS sequence"/>
</dbReference>
<organism evidence="3 4">
    <name type="scientific">Sphingomonas psychrolutea</name>
    <dbReference type="NCBI Taxonomy" id="1259676"/>
    <lineage>
        <taxon>Bacteria</taxon>
        <taxon>Pseudomonadati</taxon>
        <taxon>Pseudomonadota</taxon>
        <taxon>Alphaproteobacteria</taxon>
        <taxon>Sphingomonadales</taxon>
        <taxon>Sphingomonadaceae</taxon>
        <taxon>Sphingomonas</taxon>
    </lineage>
</organism>
<sequence>MTDLARIAPFDPAWPELITDPYPIFAQIRESDPFHWSKHGYWVVSRYDHVREVLMNRKDFGTGDFAANLKLFYGSDFDVLANSGYRWLSEVFIAQDPPQHTRIRGLVTGSLTAKRVRALEPRIKEICQELTDAFVADRHADLMTQFAYQLPVMVICELMGIDYHTPEMAELIAAIPEAFVVFEARKLTEHELATANRRIDELEAFFRAEFENRLAHPRDDLLTALAQTGTAADGLTIHEATTVAIALFGAGFETTANIIGNGLYLLRRHPDQWDRLVADPSGLAVSTNEEVLRYESSLVATYRTALGDTTIAGHPVKAGERVLTLVGAANRDGRKFGDPERFDIARGAADHMSFGGGIHFCVGAELARIEGRIAFEHLATVLPGLKVDLDKAQWRANFLFRGLTRLEARWG</sequence>
<dbReference type="PROSITE" id="PS00086">
    <property type="entry name" value="CYTOCHROME_P450"/>
    <property type="match status" value="1"/>
</dbReference>